<dbReference type="PANTHER" id="PTHR37507">
    <property type="entry name" value="SPORULATION PROTEIN YDCC"/>
    <property type="match status" value="1"/>
</dbReference>
<evidence type="ECO:0000313" key="2">
    <source>
        <dbReference type="EMBL" id="SDC17298.1"/>
    </source>
</evidence>
<dbReference type="SUPFAM" id="SSF89392">
    <property type="entry name" value="Prokaryotic lipoproteins and lipoprotein localization factors"/>
    <property type="match status" value="1"/>
</dbReference>
<name>A0A1G6JEX0_9BACI</name>
<dbReference type="InterPro" id="IPR052944">
    <property type="entry name" value="Sporulation_related"/>
</dbReference>
<reference evidence="3" key="1">
    <citation type="submission" date="2016-09" db="EMBL/GenBank/DDBJ databases">
        <authorList>
            <person name="Varghese N."/>
            <person name="Submissions S."/>
        </authorList>
    </citation>
    <scope>NUCLEOTIDE SEQUENCE [LARGE SCALE GENOMIC DNA]</scope>
    <source>
        <strain evidence="3">S5</strain>
    </source>
</reference>
<dbReference type="STRING" id="1612202.SAMN05421734_10525"/>
<dbReference type="Gene3D" id="2.50.20.10">
    <property type="entry name" value="Lipoprotein localisation LolA/LolB/LppX"/>
    <property type="match status" value="1"/>
</dbReference>
<dbReference type="Proteomes" id="UP000242949">
    <property type="component" value="Unassembled WGS sequence"/>
</dbReference>
<protein>
    <submittedName>
        <fullName evidence="2">Outer membrane lipoprotein-sorting protein</fullName>
    </submittedName>
</protein>
<dbReference type="InterPro" id="IPR029046">
    <property type="entry name" value="LolA/LolB/LppX"/>
</dbReference>
<keyword evidence="2" id="KW-0449">Lipoprotein</keyword>
<organism evidence="2 3">
    <name type="scientific">Pelagirhabdus alkalitolerans</name>
    <dbReference type="NCBI Taxonomy" id="1612202"/>
    <lineage>
        <taxon>Bacteria</taxon>
        <taxon>Bacillati</taxon>
        <taxon>Bacillota</taxon>
        <taxon>Bacilli</taxon>
        <taxon>Bacillales</taxon>
        <taxon>Bacillaceae</taxon>
        <taxon>Pelagirhabdus</taxon>
    </lineage>
</organism>
<dbReference type="EMBL" id="FMYI01000005">
    <property type="protein sequence ID" value="SDC17298.1"/>
    <property type="molecule type" value="Genomic_DNA"/>
</dbReference>
<sequence>MKRLYALIVLCFVMFVLQACQEPTKEDVIEDLDQKQQELRSYHAEVMMEISTGENAQVYDIDLSYMVDDFYRVVMKNDQSEEDQVILKNEEGVFVLTPALDKQFRFQSDWPDNFSQPYLYASLIEDVLTDEQAVFENEEDRFRFSVQTNYKQNDQLASQDIYFDKKTLAPLSVHVYDKTDQEVVNVTFNSFSEGIEFEADYFERELDESLDMHDSDQAEESLGEIDVHYPMNTLGAELIEETWFDDEDRHRVMLRYSGANDFTLVQELKEPDANTSHVMASSGDVVFLENQEGVLTDQSLTFSNSGVDYYLSSETLNPIEMVQVVESMQPSMQK</sequence>
<evidence type="ECO:0000313" key="3">
    <source>
        <dbReference type="Proteomes" id="UP000242949"/>
    </source>
</evidence>
<feature type="chain" id="PRO_5039295844" evidence="1">
    <location>
        <begin position="20"/>
        <end position="334"/>
    </location>
</feature>
<dbReference type="PROSITE" id="PS51257">
    <property type="entry name" value="PROKAR_LIPOPROTEIN"/>
    <property type="match status" value="1"/>
</dbReference>
<gene>
    <name evidence="2" type="ORF">SAMN05421734_10525</name>
</gene>
<evidence type="ECO:0000256" key="1">
    <source>
        <dbReference type="SAM" id="SignalP"/>
    </source>
</evidence>
<keyword evidence="3" id="KW-1185">Reference proteome</keyword>
<proteinExistence type="predicted"/>
<dbReference type="PANTHER" id="PTHR37507:SF2">
    <property type="entry name" value="SPORULATION PROTEIN YDCC"/>
    <property type="match status" value="1"/>
</dbReference>
<feature type="signal peptide" evidence="1">
    <location>
        <begin position="1"/>
        <end position="19"/>
    </location>
</feature>
<dbReference type="AlphaFoldDB" id="A0A1G6JEX0"/>
<keyword evidence="1" id="KW-0732">Signal</keyword>
<accession>A0A1G6JEX0</accession>